<dbReference type="EMBL" id="OBML01000013">
    <property type="protein sequence ID" value="SOC23657.1"/>
    <property type="molecule type" value="Genomic_DNA"/>
</dbReference>
<dbReference type="PANTHER" id="PTHR45138">
    <property type="entry name" value="REGULATORY COMPONENTS OF SENSORY TRANSDUCTION SYSTEM"/>
    <property type="match status" value="1"/>
</dbReference>
<proteinExistence type="predicted"/>
<dbReference type="NCBIfam" id="TIGR00254">
    <property type="entry name" value="GGDEF"/>
    <property type="match status" value="1"/>
</dbReference>
<evidence type="ECO:0000259" key="3">
    <source>
        <dbReference type="PROSITE" id="PS50887"/>
    </source>
</evidence>
<dbReference type="InterPro" id="IPR029787">
    <property type="entry name" value="Nucleotide_cyclase"/>
</dbReference>
<reference evidence="4 5" key="1">
    <citation type="submission" date="2017-08" db="EMBL/GenBank/DDBJ databases">
        <authorList>
            <person name="de Groot N.N."/>
        </authorList>
    </citation>
    <scope>NUCLEOTIDE SEQUENCE [LARGE SCALE GENOMIC DNA]</scope>
    <source>
        <strain evidence="4 5">USBA 352</strain>
    </source>
</reference>
<dbReference type="SMART" id="SM00267">
    <property type="entry name" value="GGDEF"/>
    <property type="match status" value="1"/>
</dbReference>
<evidence type="ECO:0000256" key="2">
    <source>
        <dbReference type="ARBA" id="ARBA00034247"/>
    </source>
</evidence>
<dbReference type="OrthoDB" id="9812260at2"/>
<dbReference type="STRING" id="538381.GCA_001696535_00513"/>
<dbReference type="Pfam" id="PF00990">
    <property type="entry name" value="GGDEF"/>
    <property type="match status" value="1"/>
</dbReference>
<evidence type="ECO:0000256" key="1">
    <source>
        <dbReference type="ARBA" id="ARBA00012528"/>
    </source>
</evidence>
<accession>A0A285TMH5</accession>
<comment type="catalytic activity">
    <reaction evidence="2">
        <text>2 GTP = 3',3'-c-di-GMP + 2 diphosphate</text>
        <dbReference type="Rhea" id="RHEA:24898"/>
        <dbReference type="ChEBI" id="CHEBI:33019"/>
        <dbReference type="ChEBI" id="CHEBI:37565"/>
        <dbReference type="ChEBI" id="CHEBI:58805"/>
        <dbReference type="EC" id="2.7.7.65"/>
    </reaction>
</comment>
<dbReference type="CDD" id="cd01949">
    <property type="entry name" value="GGDEF"/>
    <property type="match status" value="1"/>
</dbReference>
<dbReference type="InterPro" id="IPR043128">
    <property type="entry name" value="Rev_trsase/Diguanyl_cyclase"/>
</dbReference>
<dbReference type="SUPFAM" id="SSF55073">
    <property type="entry name" value="Nucleotide cyclase"/>
    <property type="match status" value="1"/>
</dbReference>
<evidence type="ECO:0000313" key="5">
    <source>
        <dbReference type="Proteomes" id="UP000219331"/>
    </source>
</evidence>
<dbReference type="AlphaFoldDB" id="A0A285TMH5"/>
<dbReference type="GO" id="GO:0052621">
    <property type="term" value="F:diguanylate cyclase activity"/>
    <property type="evidence" value="ECO:0007669"/>
    <property type="project" value="UniProtKB-EC"/>
</dbReference>
<dbReference type="InterPro" id="IPR000160">
    <property type="entry name" value="GGDEF_dom"/>
</dbReference>
<dbReference type="EC" id="2.7.7.65" evidence="1"/>
<evidence type="ECO:0000313" key="4">
    <source>
        <dbReference type="EMBL" id="SOC23657.1"/>
    </source>
</evidence>
<dbReference type="Pfam" id="PF13188">
    <property type="entry name" value="PAS_8"/>
    <property type="match status" value="1"/>
</dbReference>
<dbReference type="Gene3D" id="3.30.70.270">
    <property type="match status" value="1"/>
</dbReference>
<keyword evidence="5" id="KW-1185">Reference proteome</keyword>
<organism evidence="4 5">
    <name type="scientific">Stappia indica</name>
    <dbReference type="NCBI Taxonomy" id="538381"/>
    <lineage>
        <taxon>Bacteria</taxon>
        <taxon>Pseudomonadati</taxon>
        <taxon>Pseudomonadota</taxon>
        <taxon>Alphaproteobacteria</taxon>
        <taxon>Hyphomicrobiales</taxon>
        <taxon>Stappiaceae</taxon>
        <taxon>Stappia</taxon>
    </lineage>
</organism>
<dbReference type="InterPro" id="IPR000014">
    <property type="entry name" value="PAS"/>
</dbReference>
<name>A0A285TMH5_9HYPH</name>
<feature type="domain" description="GGDEF" evidence="3">
    <location>
        <begin position="190"/>
        <end position="322"/>
    </location>
</feature>
<dbReference type="PROSITE" id="PS50887">
    <property type="entry name" value="GGDEF"/>
    <property type="match status" value="1"/>
</dbReference>
<gene>
    <name evidence="4" type="ORF">SAMN05421512_11329</name>
</gene>
<dbReference type="InterPro" id="IPR050469">
    <property type="entry name" value="Diguanylate_Cyclase"/>
</dbReference>
<sequence length="322" mass="35636">MTVMSSLPDTALLMEGIRVALDNMPRATLVIDETGRVRLANRQALRQFDRVETDGVRALSNLPREEVMDRIGRAFRSTTPAFIGLQGADGSSLTFSGWRLGVPGPRGEALAMLQYDQTKSLAARFLAVSQEVADHRERLADSLQQQRRLHEEAQRLRQLSATDRMTGLLNPVEFRLQAGRMIAEIGAGISCVSFAYLDLDNFKQVNDRFGHLAGDMVIRAIAHILKRAVRAGDIVGRMGGDEFMIGFADAQAADISDRMSEIADRIRQPMHWNPPDGDHSCLLATSASIGVFTVQETDMSFESVLRNAEAGMYGMKRQSRRA</sequence>
<dbReference type="Proteomes" id="UP000219331">
    <property type="component" value="Unassembled WGS sequence"/>
</dbReference>
<dbReference type="PANTHER" id="PTHR45138:SF9">
    <property type="entry name" value="DIGUANYLATE CYCLASE DGCM-RELATED"/>
    <property type="match status" value="1"/>
</dbReference>
<protein>
    <recommendedName>
        <fullName evidence="1">diguanylate cyclase</fullName>
        <ecNumber evidence="1">2.7.7.65</ecNumber>
    </recommendedName>
</protein>